<evidence type="ECO:0000313" key="2">
    <source>
        <dbReference type="Proteomes" id="UP000054217"/>
    </source>
</evidence>
<keyword evidence="2" id="KW-1185">Reference proteome</keyword>
<dbReference type="InParanoid" id="A0A0C3N1A5"/>
<gene>
    <name evidence="1" type="ORF">M404DRAFT_367986</name>
</gene>
<name>A0A0C3N1A5_PISTI</name>
<accession>A0A0C3N1A5</accession>
<proteinExistence type="predicted"/>
<dbReference type="HOGENOM" id="CLU_2705827_0_0_1"/>
<evidence type="ECO:0000313" key="1">
    <source>
        <dbReference type="EMBL" id="KIN94849.1"/>
    </source>
</evidence>
<dbReference type="EMBL" id="KN832083">
    <property type="protein sequence ID" value="KIN94849.1"/>
    <property type="molecule type" value="Genomic_DNA"/>
</dbReference>
<dbReference type="AlphaFoldDB" id="A0A0C3N1A5"/>
<dbReference type="Proteomes" id="UP000054217">
    <property type="component" value="Unassembled WGS sequence"/>
</dbReference>
<reference evidence="1 2" key="1">
    <citation type="submission" date="2014-04" db="EMBL/GenBank/DDBJ databases">
        <authorList>
            <consortium name="DOE Joint Genome Institute"/>
            <person name="Kuo A."/>
            <person name="Kohler A."/>
            <person name="Costa M.D."/>
            <person name="Nagy L.G."/>
            <person name="Floudas D."/>
            <person name="Copeland A."/>
            <person name="Barry K.W."/>
            <person name="Cichocki N."/>
            <person name="Veneault-Fourrey C."/>
            <person name="LaButti K."/>
            <person name="Lindquist E.A."/>
            <person name="Lipzen A."/>
            <person name="Lundell T."/>
            <person name="Morin E."/>
            <person name="Murat C."/>
            <person name="Sun H."/>
            <person name="Tunlid A."/>
            <person name="Henrissat B."/>
            <person name="Grigoriev I.V."/>
            <person name="Hibbett D.S."/>
            <person name="Martin F."/>
            <person name="Nordberg H.P."/>
            <person name="Cantor M.N."/>
            <person name="Hua S.X."/>
        </authorList>
    </citation>
    <scope>NUCLEOTIDE SEQUENCE [LARGE SCALE GENOMIC DNA]</scope>
    <source>
        <strain evidence="1 2">Marx 270</strain>
    </source>
</reference>
<organism evidence="1 2">
    <name type="scientific">Pisolithus tinctorius Marx 270</name>
    <dbReference type="NCBI Taxonomy" id="870435"/>
    <lineage>
        <taxon>Eukaryota</taxon>
        <taxon>Fungi</taxon>
        <taxon>Dikarya</taxon>
        <taxon>Basidiomycota</taxon>
        <taxon>Agaricomycotina</taxon>
        <taxon>Agaricomycetes</taxon>
        <taxon>Agaricomycetidae</taxon>
        <taxon>Boletales</taxon>
        <taxon>Sclerodermatineae</taxon>
        <taxon>Pisolithaceae</taxon>
        <taxon>Pisolithus</taxon>
    </lineage>
</organism>
<sequence length="73" mass="8301">MAKSPQANKPRALKPSINTLTSFLVTKCFRTSTICTSLPPWTRWSLTSARSERSTECKCLQAPWHCWVSDVEE</sequence>
<protein>
    <submittedName>
        <fullName evidence="1">Uncharacterized protein</fullName>
    </submittedName>
</protein>
<reference evidence="2" key="2">
    <citation type="submission" date="2015-01" db="EMBL/GenBank/DDBJ databases">
        <title>Evolutionary Origins and Diversification of the Mycorrhizal Mutualists.</title>
        <authorList>
            <consortium name="DOE Joint Genome Institute"/>
            <consortium name="Mycorrhizal Genomics Consortium"/>
            <person name="Kohler A."/>
            <person name="Kuo A."/>
            <person name="Nagy L.G."/>
            <person name="Floudas D."/>
            <person name="Copeland A."/>
            <person name="Barry K.W."/>
            <person name="Cichocki N."/>
            <person name="Veneault-Fourrey C."/>
            <person name="LaButti K."/>
            <person name="Lindquist E.A."/>
            <person name="Lipzen A."/>
            <person name="Lundell T."/>
            <person name="Morin E."/>
            <person name="Murat C."/>
            <person name="Riley R."/>
            <person name="Ohm R."/>
            <person name="Sun H."/>
            <person name="Tunlid A."/>
            <person name="Henrissat B."/>
            <person name="Grigoriev I.V."/>
            <person name="Hibbett D.S."/>
            <person name="Martin F."/>
        </authorList>
    </citation>
    <scope>NUCLEOTIDE SEQUENCE [LARGE SCALE GENOMIC DNA]</scope>
    <source>
        <strain evidence="2">Marx 270</strain>
    </source>
</reference>